<evidence type="ECO:0000256" key="2">
    <source>
        <dbReference type="ARBA" id="ARBA00022475"/>
    </source>
</evidence>
<feature type="transmembrane region" description="Helical" evidence="7">
    <location>
        <begin position="368"/>
        <end position="390"/>
    </location>
</feature>
<evidence type="ECO:0000256" key="4">
    <source>
        <dbReference type="ARBA" id="ARBA00022989"/>
    </source>
</evidence>
<evidence type="ECO:0000259" key="8">
    <source>
        <dbReference type="PROSITE" id="PS50850"/>
    </source>
</evidence>
<dbReference type="SUPFAM" id="SSF103473">
    <property type="entry name" value="MFS general substrate transporter"/>
    <property type="match status" value="1"/>
</dbReference>
<dbReference type="InterPro" id="IPR020846">
    <property type="entry name" value="MFS_dom"/>
</dbReference>
<protein>
    <recommendedName>
        <fullName evidence="8">Major facilitator superfamily (MFS) profile domain-containing protein</fullName>
    </recommendedName>
</protein>
<name>A0A0L0CFF1_LUCCU</name>
<feature type="transmembrane region" description="Helical" evidence="7">
    <location>
        <begin position="396"/>
        <end position="423"/>
    </location>
</feature>
<dbReference type="OMA" id="INNMACP"/>
<feature type="transmembrane region" description="Helical" evidence="7">
    <location>
        <begin position="48"/>
        <end position="68"/>
    </location>
</feature>
<feature type="transmembrane region" description="Helical" evidence="7">
    <location>
        <begin position="466"/>
        <end position="485"/>
    </location>
</feature>
<dbReference type="InterPro" id="IPR044775">
    <property type="entry name" value="MFS_ERD6/Tret1-like"/>
</dbReference>
<keyword evidence="6" id="KW-0325">Glycoprotein</keyword>
<dbReference type="Pfam" id="PF00083">
    <property type="entry name" value="Sugar_tr"/>
    <property type="match status" value="1"/>
</dbReference>
<dbReference type="STRING" id="7375.A0A0L0CFF1"/>
<dbReference type="PROSITE" id="PS00217">
    <property type="entry name" value="SUGAR_TRANSPORT_2"/>
    <property type="match status" value="1"/>
</dbReference>
<dbReference type="Proteomes" id="UP000037069">
    <property type="component" value="Unassembled WGS sequence"/>
</dbReference>
<dbReference type="InterPro" id="IPR050549">
    <property type="entry name" value="MFS_Trehalose_Transporter"/>
</dbReference>
<dbReference type="InterPro" id="IPR036259">
    <property type="entry name" value="MFS_trans_sf"/>
</dbReference>
<accession>A0A0L0CFF1</accession>
<gene>
    <name evidence="9" type="ORF">FF38_13969</name>
</gene>
<organism evidence="9 10">
    <name type="scientific">Lucilia cuprina</name>
    <name type="common">Green bottle fly</name>
    <name type="synonym">Australian sheep blowfly</name>
    <dbReference type="NCBI Taxonomy" id="7375"/>
    <lineage>
        <taxon>Eukaryota</taxon>
        <taxon>Metazoa</taxon>
        <taxon>Ecdysozoa</taxon>
        <taxon>Arthropoda</taxon>
        <taxon>Hexapoda</taxon>
        <taxon>Insecta</taxon>
        <taxon>Pterygota</taxon>
        <taxon>Neoptera</taxon>
        <taxon>Endopterygota</taxon>
        <taxon>Diptera</taxon>
        <taxon>Brachycera</taxon>
        <taxon>Muscomorpha</taxon>
        <taxon>Oestroidea</taxon>
        <taxon>Calliphoridae</taxon>
        <taxon>Luciliinae</taxon>
        <taxon>Lucilia</taxon>
    </lineage>
</organism>
<dbReference type="CDD" id="cd17358">
    <property type="entry name" value="MFS_GLUT6_8_Class3_like"/>
    <property type="match status" value="1"/>
</dbReference>
<dbReference type="OrthoDB" id="6612291at2759"/>
<dbReference type="PRINTS" id="PR00171">
    <property type="entry name" value="SUGRTRNSPORT"/>
</dbReference>
<evidence type="ECO:0000256" key="6">
    <source>
        <dbReference type="ARBA" id="ARBA00023180"/>
    </source>
</evidence>
<evidence type="ECO:0000256" key="7">
    <source>
        <dbReference type="SAM" id="Phobius"/>
    </source>
</evidence>
<feature type="transmembrane region" description="Helical" evidence="7">
    <location>
        <begin position="88"/>
        <end position="108"/>
    </location>
</feature>
<comment type="caution">
    <text evidence="9">The sequence shown here is derived from an EMBL/GenBank/DDBJ whole genome shotgun (WGS) entry which is preliminary data.</text>
</comment>
<dbReference type="PROSITE" id="PS50850">
    <property type="entry name" value="MFS"/>
    <property type="match status" value="1"/>
</dbReference>
<keyword evidence="3 7" id="KW-0812">Transmembrane</keyword>
<feature type="domain" description="Major facilitator superfamily (MFS) profile" evidence="8">
    <location>
        <begin position="49"/>
        <end position="489"/>
    </location>
</feature>
<evidence type="ECO:0000256" key="1">
    <source>
        <dbReference type="ARBA" id="ARBA00004651"/>
    </source>
</evidence>
<proteinExistence type="predicted"/>
<reference evidence="9 10" key="1">
    <citation type="journal article" date="2015" name="Nat. Commun.">
        <title>Lucilia cuprina genome unlocks parasitic fly biology to underpin future interventions.</title>
        <authorList>
            <person name="Anstead C.A."/>
            <person name="Korhonen P.K."/>
            <person name="Young N.D."/>
            <person name="Hall R.S."/>
            <person name="Jex A.R."/>
            <person name="Murali S.C."/>
            <person name="Hughes D.S."/>
            <person name="Lee S.F."/>
            <person name="Perry T."/>
            <person name="Stroehlein A.J."/>
            <person name="Ansell B.R."/>
            <person name="Breugelmans B."/>
            <person name="Hofmann A."/>
            <person name="Qu J."/>
            <person name="Dugan S."/>
            <person name="Lee S.L."/>
            <person name="Chao H."/>
            <person name="Dinh H."/>
            <person name="Han Y."/>
            <person name="Doddapaneni H.V."/>
            <person name="Worley K.C."/>
            <person name="Muzny D.M."/>
            <person name="Ioannidis P."/>
            <person name="Waterhouse R.M."/>
            <person name="Zdobnov E.M."/>
            <person name="James P.J."/>
            <person name="Bagnall N.H."/>
            <person name="Kotze A.C."/>
            <person name="Gibbs R.A."/>
            <person name="Richards S."/>
            <person name="Batterham P."/>
            <person name="Gasser R.B."/>
        </authorList>
    </citation>
    <scope>NUCLEOTIDE SEQUENCE [LARGE SCALE GENOMIC DNA]</scope>
    <source>
        <strain evidence="9 10">LS</strain>
        <tissue evidence="9">Full body</tissue>
    </source>
</reference>
<dbReference type="PANTHER" id="PTHR48021">
    <property type="match status" value="1"/>
</dbReference>
<dbReference type="GO" id="GO:0005886">
    <property type="term" value="C:plasma membrane"/>
    <property type="evidence" value="ECO:0007669"/>
    <property type="project" value="UniProtKB-SubCell"/>
</dbReference>
<feature type="transmembrane region" description="Helical" evidence="7">
    <location>
        <begin position="183"/>
        <end position="205"/>
    </location>
</feature>
<comment type="subcellular location">
    <subcellularLocation>
        <location evidence="1">Cell membrane</location>
        <topology evidence="1">Multi-pass membrane protein</topology>
    </subcellularLocation>
</comment>
<dbReference type="InterPro" id="IPR003663">
    <property type="entry name" value="Sugar/inositol_transpt"/>
</dbReference>
<dbReference type="PANTHER" id="PTHR48021:SF89">
    <property type="entry name" value="FI02132P-RELATED"/>
    <property type="match status" value="1"/>
</dbReference>
<feature type="transmembrane region" description="Helical" evidence="7">
    <location>
        <begin position="120"/>
        <end position="139"/>
    </location>
</feature>
<dbReference type="GO" id="GO:0051119">
    <property type="term" value="F:sugar transmembrane transporter activity"/>
    <property type="evidence" value="ECO:0007669"/>
    <property type="project" value="InterPro"/>
</dbReference>
<evidence type="ECO:0000313" key="10">
    <source>
        <dbReference type="Proteomes" id="UP000037069"/>
    </source>
</evidence>
<feature type="transmembrane region" description="Helical" evidence="7">
    <location>
        <begin position="145"/>
        <end position="171"/>
    </location>
</feature>
<dbReference type="FunFam" id="1.20.1250.20:FF:000249">
    <property type="entry name" value="facilitated trehalose transporter Tret1"/>
    <property type="match status" value="1"/>
</dbReference>
<dbReference type="AlphaFoldDB" id="A0A0L0CFF1"/>
<keyword evidence="2" id="KW-1003">Cell membrane</keyword>
<feature type="transmembrane region" description="Helical" evidence="7">
    <location>
        <begin position="303"/>
        <end position="324"/>
    </location>
</feature>
<dbReference type="InterPro" id="IPR005829">
    <property type="entry name" value="Sugar_transporter_CS"/>
</dbReference>
<feature type="transmembrane region" description="Helical" evidence="7">
    <location>
        <begin position="435"/>
        <end position="454"/>
    </location>
</feature>
<sequence>MSSNHSDKIKFQNVNTKRNTPILSKGLNRTVKEKPLGEQRKAVLRQELMVFLGNTGVMGAGMAVALPSMTLGQLTDITEDFHLSEEEASWFSSINTMACPLGGLLVGYLMDRVGRKKTIVFTDICGVLGWALLATAPLHKDSSAIFTQILIGRFLSGIMIGLCVSPVGVYSAEISLPKIRGRLILGTSIGIAAGILFMYVLGYFIRNDWQLIAIISTAYQVFSAICALPMPETPSWLMQKGYAEKARRSLKYFRGLNKNDVSYCEEFENELSQIKRTSELSRSTAESESLLQAVKAPEVYKPLLLMIGFFGFQQCSGVVVVVVYAVQIATLAGVSIDPRLCAVLVGVARIITTFFMSTIFERWGRKPAGVISAAGMTICMFLLAASGWFPEEFKQVSILPAICIVLHIVFSTMGLLTLPFFMISEVFPQRVRGSASGFSVSCGLLISFAVIKLYPAMESAMGTANLFAFYGVVSLVAVPFIFFLIPETKGRTLLEIEEYFKTGRMTTSSEINLSQPASQKNNNDVSDDALESFLKP</sequence>
<keyword evidence="4 7" id="KW-1133">Transmembrane helix</keyword>
<dbReference type="PROSITE" id="PS00216">
    <property type="entry name" value="SUGAR_TRANSPORT_1"/>
    <property type="match status" value="1"/>
</dbReference>
<keyword evidence="5 7" id="KW-0472">Membrane</keyword>
<evidence type="ECO:0000256" key="3">
    <source>
        <dbReference type="ARBA" id="ARBA00022692"/>
    </source>
</evidence>
<evidence type="ECO:0000256" key="5">
    <source>
        <dbReference type="ARBA" id="ARBA00023136"/>
    </source>
</evidence>
<dbReference type="EMBL" id="JRES01000440">
    <property type="protein sequence ID" value="KNC31143.1"/>
    <property type="molecule type" value="Genomic_DNA"/>
</dbReference>
<evidence type="ECO:0000313" key="9">
    <source>
        <dbReference type="EMBL" id="KNC31143.1"/>
    </source>
</evidence>
<keyword evidence="10" id="KW-1185">Reference proteome</keyword>
<feature type="transmembrane region" description="Helical" evidence="7">
    <location>
        <begin position="211"/>
        <end position="230"/>
    </location>
</feature>
<dbReference type="Gene3D" id="1.20.1250.20">
    <property type="entry name" value="MFS general substrate transporter like domains"/>
    <property type="match status" value="1"/>
</dbReference>
<feature type="transmembrane region" description="Helical" evidence="7">
    <location>
        <begin position="336"/>
        <end position="356"/>
    </location>
</feature>
<dbReference type="InterPro" id="IPR005828">
    <property type="entry name" value="MFS_sugar_transport-like"/>
</dbReference>